<dbReference type="RefSeq" id="WP_163799652.1">
    <property type="nucleotide sequence ID" value="NZ_AP022588.1"/>
</dbReference>
<evidence type="ECO:0000313" key="1">
    <source>
        <dbReference type="EMBL" id="BBY30286.1"/>
    </source>
</evidence>
<protein>
    <submittedName>
        <fullName evidence="1">Uncharacterized protein</fullName>
    </submittedName>
</protein>
<sequence length="127" mass="14039">MDDFERRPATELEIATIKLLLPPDGFPDVDVYRDQADHLCVTDRCSCGCPTIGVAVDRSRCRRATFAGTPLLPVEAEGTGEDHVQLLLFARDGWLESLELVTFSPPARPTFPPASELRVVNRYPAAQ</sequence>
<reference evidence="1 2" key="1">
    <citation type="journal article" date="2019" name="Emerg. Microbes Infect.">
        <title>Comprehensive subspecies identification of 175 nontuberculous mycobacteria species based on 7547 genomic profiles.</title>
        <authorList>
            <person name="Matsumoto Y."/>
            <person name="Kinjo T."/>
            <person name="Motooka D."/>
            <person name="Nabeya D."/>
            <person name="Jung N."/>
            <person name="Uechi K."/>
            <person name="Horii T."/>
            <person name="Iida T."/>
            <person name="Fujita J."/>
            <person name="Nakamura S."/>
        </authorList>
    </citation>
    <scope>NUCLEOTIDE SEQUENCE [LARGE SCALE GENOMIC DNA]</scope>
    <source>
        <strain evidence="1 2">JCM 17899</strain>
    </source>
</reference>
<organism evidence="1 2">
    <name type="scientific">Mycolicibacterium sediminis</name>
    <dbReference type="NCBI Taxonomy" id="1286180"/>
    <lineage>
        <taxon>Bacteria</taxon>
        <taxon>Bacillati</taxon>
        <taxon>Actinomycetota</taxon>
        <taxon>Actinomycetes</taxon>
        <taxon>Mycobacteriales</taxon>
        <taxon>Mycobacteriaceae</taxon>
        <taxon>Mycolicibacterium</taxon>
    </lineage>
</organism>
<proteinExistence type="predicted"/>
<accession>A0A7I7QWK7</accession>
<keyword evidence="2" id="KW-1185">Reference proteome</keyword>
<dbReference type="KEGG" id="msei:MSEDJ_43820"/>
<name>A0A7I7QWK7_9MYCO</name>
<gene>
    <name evidence="1" type="ORF">MSEDJ_43820</name>
</gene>
<evidence type="ECO:0000313" key="2">
    <source>
        <dbReference type="Proteomes" id="UP000467193"/>
    </source>
</evidence>
<dbReference type="EMBL" id="AP022588">
    <property type="protein sequence ID" value="BBY30286.1"/>
    <property type="molecule type" value="Genomic_DNA"/>
</dbReference>
<dbReference type="AlphaFoldDB" id="A0A7I7QWK7"/>
<dbReference type="Proteomes" id="UP000467193">
    <property type="component" value="Chromosome"/>
</dbReference>